<evidence type="ECO:0000256" key="2">
    <source>
        <dbReference type="SAM" id="Phobius"/>
    </source>
</evidence>
<feature type="compositionally biased region" description="Low complexity" evidence="1">
    <location>
        <begin position="218"/>
        <end position="229"/>
    </location>
</feature>
<evidence type="ECO:0000313" key="4">
    <source>
        <dbReference type="Proteomes" id="UP000190037"/>
    </source>
</evidence>
<dbReference type="OrthoDB" id="3404379at2"/>
<keyword evidence="2" id="KW-0472">Membrane</keyword>
<keyword evidence="2" id="KW-1133">Transmembrane helix</keyword>
<feature type="compositionally biased region" description="Basic and acidic residues" evidence="1">
    <location>
        <begin position="260"/>
        <end position="287"/>
    </location>
</feature>
<dbReference type="NCBIfam" id="TIGR03544">
    <property type="entry name" value="DivI1A_domain"/>
    <property type="match status" value="1"/>
</dbReference>
<feature type="compositionally biased region" description="Low complexity" evidence="1">
    <location>
        <begin position="240"/>
        <end position="253"/>
    </location>
</feature>
<feature type="compositionally biased region" description="Polar residues" evidence="1">
    <location>
        <begin position="16"/>
        <end position="25"/>
    </location>
</feature>
<feature type="region of interest" description="Disordered" evidence="1">
    <location>
        <begin position="1"/>
        <end position="59"/>
    </location>
</feature>
<keyword evidence="4" id="KW-1185">Reference proteome</keyword>
<dbReference type="InterPro" id="IPR019933">
    <property type="entry name" value="DivIVA_domain"/>
</dbReference>
<reference evidence="3 4" key="1">
    <citation type="submission" date="2017-03" db="EMBL/GenBank/DDBJ databases">
        <title>Draft genome sequence of Streptomyces scabrisporus NF3, endophyte isolated from Amphipterygium adstringens.</title>
        <authorList>
            <person name="Vazquez M."/>
            <person name="Ceapa C.D."/>
            <person name="Rodriguez Luna D."/>
            <person name="Sanchez Esquivel S."/>
        </authorList>
    </citation>
    <scope>NUCLEOTIDE SEQUENCE [LARGE SCALE GENOMIC DNA]</scope>
    <source>
        <strain evidence="3 4">NF3</strain>
    </source>
</reference>
<accession>A0A1T3P0K0</accession>
<keyword evidence="2" id="KW-0812">Transmembrane</keyword>
<organism evidence="3 4">
    <name type="scientific">Embleya scabrispora</name>
    <dbReference type="NCBI Taxonomy" id="159449"/>
    <lineage>
        <taxon>Bacteria</taxon>
        <taxon>Bacillati</taxon>
        <taxon>Actinomycetota</taxon>
        <taxon>Actinomycetes</taxon>
        <taxon>Kitasatosporales</taxon>
        <taxon>Streptomycetaceae</taxon>
        <taxon>Embleya</taxon>
    </lineage>
</organism>
<dbReference type="AlphaFoldDB" id="A0A1T3P0K0"/>
<dbReference type="Proteomes" id="UP000190037">
    <property type="component" value="Unassembled WGS sequence"/>
</dbReference>
<dbReference type="Gene3D" id="6.10.250.660">
    <property type="match status" value="1"/>
</dbReference>
<feature type="region of interest" description="Disordered" evidence="1">
    <location>
        <begin position="185"/>
        <end position="287"/>
    </location>
</feature>
<proteinExistence type="predicted"/>
<name>A0A1T3P0K0_9ACTN</name>
<protein>
    <recommendedName>
        <fullName evidence="5">DivIVA domain-containing protein</fullName>
    </recommendedName>
</protein>
<gene>
    <name evidence="3" type="ORF">B4N89_18270</name>
</gene>
<evidence type="ECO:0000313" key="3">
    <source>
        <dbReference type="EMBL" id="OPC82628.1"/>
    </source>
</evidence>
<evidence type="ECO:0000256" key="1">
    <source>
        <dbReference type="SAM" id="MobiDB-lite"/>
    </source>
</evidence>
<feature type="compositionally biased region" description="Low complexity" evidence="1">
    <location>
        <begin position="1"/>
        <end position="14"/>
    </location>
</feature>
<dbReference type="STRING" id="159449.B4N89_18270"/>
<evidence type="ECO:0008006" key="5">
    <source>
        <dbReference type="Google" id="ProtNLM"/>
    </source>
</evidence>
<sequence length="287" mass="29514">MITNSSPSNSRRPSLSVVTPSTSAHTLHVPPDPLIVARSSRATSRGLPETARSRHRSSACTAVEGEPSVFWIQLVVVIGVVLVIAAVVLGAGGSLPDAYREQPELRMPGDRPLTSADVDHIRFPVVFRGYRMSEVDLVLDRLTGELAARDARILELEYKLAGTTPVGVASAMAGVTAAGASAFGASGHAPAPRGSGTSPAKPERTEAAGSTAVDAEAAEPGGEPLGEPAVDADETSESNADVPAAEPAPAPEAAVDEASNEAKDRAEFEPEDGGANRDDEAKGDPKS</sequence>
<comment type="caution">
    <text evidence="3">The sequence shown here is derived from an EMBL/GenBank/DDBJ whole genome shotgun (WGS) entry which is preliminary data.</text>
</comment>
<feature type="transmembrane region" description="Helical" evidence="2">
    <location>
        <begin position="70"/>
        <end position="91"/>
    </location>
</feature>
<dbReference type="EMBL" id="MWQN01000001">
    <property type="protein sequence ID" value="OPC82628.1"/>
    <property type="molecule type" value="Genomic_DNA"/>
</dbReference>